<dbReference type="Gene3D" id="3.40.50.720">
    <property type="entry name" value="NAD(P)-binding Rossmann-like Domain"/>
    <property type="match status" value="1"/>
</dbReference>
<keyword evidence="3" id="KW-1185">Reference proteome</keyword>
<dbReference type="AlphaFoldDB" id="W7I8Z8"/>
<protein>
    <submittedName>
        <fullName evidence="2">Uncharacterized protein</fullName>
    </submittedName>
</protein>
<dbReference type="GO" id="GO:0016491">
    <property type="term" value="F:oxidoreductase activity"/>
    <property type="evidence" value="ECO:0007669"/>
    <property type="project" value="UniProtKB-KW"/>
</dbReference>
<name>W7I8Z8_9PEZI</name>
<dbReference type="SUPFAM" id="SSF51735">
    <property type="entry name" value="NAD(P)-binding Rossmann-fold domains"/>
    <property type="match status" value="1"/>
</dbReference>
<proteinExistence type="predicted"/>
<evidence type="ECO:0000313" key="3">
    <source>
        <dbReference type="Proteomes" id="UP000024837"/>
    </source>
</evidence>
<organism evidence="2 3">
    <name type="scientific">Drechslerella stenobrocha 248</name>
    <dbReference type="NCBI Taxonomy" id="1043628"/>
    <lineage>
        <taxon>Eukaryota</taxon>
        <taxon>Fungi</taxon>
        <taxon>Dikarya</taxon>
        <taxon>Ascomycota</taxon>
        <taxon>Pezizomycotina</taxon>
        <taxon>Orbiliomycetes</taxon>
        <taxon>Orbiliales</taxon>
        <taxon>Orbiliaceae</taxon>
        <taxon>Drechslerella</taxon>
    </lineage>
</organism>
<evidence type="ECO:0000313" key="2">
    <source>
        <dbReference type="EMBL" id="EWC45475.1"/>
    </source>
</evidence>
<gene>
    <name evidence="2" type="ORF">DRE_00874</name>
</gene>
<dbReference type="Proteomes" id="UP000024837">
    <property type="component" value="Unassembled WGS sequence"/>
</dbReference>
<dbReference type="HOGENOM" id="CLU_010194_44_4_1"/>
<accession>W7I8Z8</accession>
<dbReference type="Pfam" id="PF00106">
    <property type="entry name" value="adh_short"/>
    <property type="match status" value="1"/>
</dbReference>
<keyword evidence="1" id="KW-0560">Oxidoreductase</keyword>
<dbReference type="InterPro" id="IPR036291">
    <property type="entry name" value="NAD(P)-bd_dom_sf"/>
</dbReference>
<dbReference type="EMBL" id="KI966427">
    <property type="protein sequence ID" value="EWC45475.1"/>
    <property type="molecule type" value="Genomic_DNA"/>
</dbReference>
<dbReference type="PANTHER" id="PTHR43157:SF31">
    <property type="entry name" value="PHOSPHATIDYLINOSITOL-GLYCAN BIOSYNTHESIS CLASS F PROTEIN"/>
    <property type="match status" value="1"/>
</dbReference>
<sequence length="341" mass="37587">MATQSGKFTLSRFRQEQKAILPVPNQPLDGLTILITGANTGVGFEAARHAVRLNAAHVIIGVRTVSKGEAAKAEILKAYPDKPASISIYAIDYCSLASVKAFADKVNQDAPKIHIAILNAGINSLDWNMTGDGWESVLQVNVLSTTYLGLMLLPKLRESYNKSFSLMPALVVVSSDTQYTAKFPQKKAAADGGRTPILKAMNDQSKSAGMDKYFTSKLFEVWIVRQLAKWVDRNMQGEVIINCVNPGLCHSELNREKGFVGYTFELVKKVFARTAEVGSRNYWWAATAGRESHGQYVGSCEVQRPAILVTSEEGQKLEPKIYREVGEVLSEFDPTVQPYFS</sequence>
<dbReference type="PANTHER" id="PTHR43157">
    <property type="entry name" value="PHOSPHATIDYLINOSITOL-GLYCAN BIOSYNTHESIS CLASS F PROTEIN-RELATED"/>
    <property type="match status" value="1"/>
</dbReference>
<evidence type="ECO:0000256" key="1">
    <source>
        <dbReference type="ARBA" id="ARBA00023002"/>
    </source>
</evidence>
<dbReference type="PRINTS" id="PR00081">
    <property type="entry name" value="GDHRDH"/>
</dbReference>
<dbReference type="OrthoDB" id="542013at2759"/>
<reference evidence="2 3" key="1">
    <citation type="submission" date="2013-05" db="EMBL/GenBank/DDBJ databases">
        <title>Drechslerella stenobrocha genome reveals carnivorous origination and mechanical trapping mechanism of predatory fungi.</title>
        <authorList>
            <person name="Liu X."/>
            <person name="Zhang W."/>
            <person name="Liu K."/>
        </authorList>
    </citation>
    <scope>NUCLEOTIDE SEQUENCE [LARGE SCALE GENOMIC DNA]</scope>
    <source>
        <strain evidence="2 3">248</strain>
    </source>
</reference>
<dbReference type="InterPro" id="IPR002347">
    <property type="entry name" value="SDR_fam"/>
</dbReference>